<feature type="binding site" evidence="8">
    <location>
        <begin position="150"/>
        <end position="155"/>
    </location>
    <ligand>
        <name>NADP(+)</name>
        <dbReference type="ChEBI" id="CHEBI:58349"/>
    </ligand>
</feature>
<feature type="domain" description="SDH C-terminal" evidence="11">
    <location>
        <begin position="241"/>
        <end position="270"/>
    </location>
</feature>
<evidence type="ECO:0000313" key="13">
    <source>
        <dbReference type="Proteomes" id="UP001601059"/>
    </source>
</evidence>
<protein>
    <recommendedName>
        <fullName evidence="2 8">Shikimate dehydrogenase (NADP(+))</fullName>
        <shortName evidence="8">SDH</shortName>
        <ecNumber evidence="2 8">1.1.1.25</ecNumber>
    </recommendedName>
</protein>
<dbReference type="GO" id="GO:0004764">
    <property type="term" value="F:shikimate 3-dehydrogenase (NADP+) activity"/>
    <property type="evidence" value="ECO:0007669"/>
    <property type="project" value="UniProtKB-EC"/>
</dbReference>
<dbReference type="SUPFAM" id="SSF53223">
    <property type="entry name" value="Aminoacid dehydrogenase-like, N-terminal domain"/>
    <property type="match status" value="1"/>
</dbReference>
<keyword evidence="5 8" id="KW-0560">Oxidoreductase</keyword>
<dbReference type="Gene3D" id="3.40.50.10860">
    <property type="entry name" value="Leucine Dehydrogenase, chain A, domain 1"/>
    <property type="match status" value="1"/>
</dbReference>
<keyword evidence="3 8" id="KW-0028">Amino-acid biosynthesis</keyword>
<feature type="binding site" evidence="8">
    <location>
        <begin position="15"/>
        <end position="17"/>
    </location>
    <ligand>
        <name>shikimate</name>
        <dbReference type="ChEBI" id="CHEBI:36208"/>
    </ligand>
</feature>
<evidence type="ECO:0000256" key="3">
    <source>
        <dbReference type="ARBA" id="ARBA00022605"/>
    </source>
</evidence>
<comment type="function">
    <text evidence="8">Involved in the biosynthesis of the chorismate, which leads to the biosynthesis of aromatic amino acids. Catalyzes the reversible NADPH linked reduction of 3-dehydroshikimate (DHSA) to yield shikimate (SA).</text>
</comment>
<proteinExistence type="inferred from homology"/>
<comment type="similarity">
    <text evidence="8">Belongs to the shikimate dehydrogenase family.</text>
</comment>
<dbReference type="HAMAP" id="MF_00222">
    <property type="entry name" value="Shikimate_DH_AroE"/>
    <property type="match status" value="1"/>
</dbReference>
<dbReference type="PANTHER" id="PTHR21089:SF1">
    <property type="entry name" value="BIFUNCTIONAL 3-DEHYDROQUINATE DEHYDRATASE_SHIKIMATE DEHYDROGENASE, CHLOROPLASTIC"/>
    <property type="match status" value="1"/>
</dbReference>
<comment type="caution">
    <text evidence="8">Lacks conserved residue(s) required for the propagation of feature annotation.</text>
</comment>
<dbReference type="InterPro" id="IPR011342">
    <property type="entry name" value="Shikimate_DH"/>
</dbReference>
<comment type="pathway">
    <text evidence="1 8">Metabolic intermediate biosynthesis; chorismate biosynthesis; chorismate from D-erythrose 4-phosphate and phosphoenolpyruvate: step 4/7.</text>
</comment>
<name>A0ABW6KGD6_9BACI</name>
<dbReference type="InterPro" id="IPR006151">
    <property type="entry name" value="Shikm_DH/Glu-tRNA_Rdtase"/>
</dbReference>
<dbReference type="InterPro" id="IPR036291">
    <property type="entry name" value="NAD(P)-bd_dom_sf"/>
</dbReference>
<keyword evidence="4 8" id="KW-0521">NADP</keyword>
<dbReference type="InterPro" id="IPR046346">
    <property type="entry name" value="Aminoacid_DH-like_N_sf"/>
</dbReference>
<evidence type="ECO:0000313" key="12">
    <source>
        <dbReference type="EMBL" id="MFE8703242.1"/>
    </source>
</evidence>
<evidence type="ECO:0000256" key="6">
    <source>
        <dbReference type="ARBA" id="ARBA00023141"/>
    </source>
</evidence>
<feature type="binding site" evidence="8">
    <location>
        <position position="62"/>
    </location>
    <ligand>
        <name>shikimate</name>
        <dbReference type="ChEBI" id="CHEBI:36208"/>
    </ligand>
</feature>
<feature type="binding site" evidence="8">
    <location>
        <position position="218"/>
    </location>
    <ligand>
        <name>NADP(+)</name>
        <dbReference type="ChEBI" id="CHEBI:58349"/>
    </ligand>
</feature>
<feature type="binding site" evidence="8">
    <location>
        <position position="102"/>
    </location>
    <ligand>
        <name>shikimate</name>
        <dbReference type="ChEBI" id="CHEBI:36208"/>
    </ligand>
</feature>
<dbReference type="EMBL" id="JBIACK010000014">
    <property type="protein sequence ID" value="MFE8703242.1"/>
    <property type="molecule type" value="Genomic_DNA"/>
</dbReference>
<evidence type="ECO:0000256" key="2">
    <source>
        <dbReference type="ARBA" id="ARBA00012962"/>
    </source>
</evidence>
<feature type="domain" description="Quinate/shikimate 5-dehydrogenase/glutamyl-tRNA reductase" evidence="9">
    <location>
        <begin position="117"/>
        <end position="192"/>
    </location>
</feature>
<evidence type="ECO:0000259" key="10">
    <source>
        <dbReference type="Pfam" id="PF08501"/>
    </source>
</evidence>
<dbReference type="NCBIfam" id="TIGR00507">
    <property type="entry name" value="aroE"/>
    <property type="match status" value="1"/>
</dbReference>
<feature type="binding site" evidence="8">
    <location>
        <position position="220"/>
    </location>
    <ligand>
        <name>shikimate</name>
        <dbReference type="ChEBI" id="CHEBI:36208"/>
    </ligand>
</feature>
<evidence type="ECO:0000256" key="5">
    <source>
        <dbReference type="ARBA" id="ARBA00023002"/>
    </source>
</evidence>
<dbReference type="Pfam" id="PF01488">
    <property type="entry name" value="Shikimate_DH"/>
    <property type="match status" value="1"/>
</dbReference>
<comment type="catalytic activity">
    <reaction evidence="7 8">
        <text>shikimate + NADP(+) = 3-dehydroshikimate + NADPH + H(+)</text>
        <dbReference type="Rhea" id="RHEA:17737"/>
        <dbReference type="ChEBI" id="CHEBI:15378"/>
        <dbReference type="ChEBI" id="CHEBI:16630"/>
        <dbReference type="ChEBI" id="CHEBI:36208"/>
        <dbReference type="ChEBI" id="CHEBI:57783"/>
        <dbReference type="ChEBI" id="CHEBI:58349"/>
        <dbReference type="EC" id="1.1.1.25"/>
    </reaction>
</comment>
<evidence type="ECO:0000256" key="8">
    <source>
        <dbReference type="HAMAP-Rule" id="MF_00222"/>
    </source>
</evidence>
<feature type="active site" description="Proton acceptor" evidence="8">
    <location>
        <position position="66"/>
    </location>
</feature>
<gene>
    <name evidence="8 12" type="primary">aroE</name>
    <name evidence="12" type="ORF">ACFYKX_21925</name>
</gene>
<evidence type="ECO:0000259" key="9">
    <source>
        <dbReference type="Pfam" id="PF01488"/>
    </source>
</evidence>
<feature type="binding site" evidence="8">
    <location>
        <position position="87"/>
    </location>
    <ligand>
        <name>shikimate</name>
        <dbReference type="ChEBI" id="CHEBI:36208"/>
    </ligand>
</feature>
<dbReference type="RefSeq" id="WP_389363604.1">
    <property type="nucleotide sequence ID" value="NZ_JBIACK010000014.1"/>
</dbReference>
<keyword evidence="13" id="KW-1185">Reference proteome</keyword>
<evidence type="ECO:0000256" key="4">
    <source>
        <dbReference type="ARBA" id="ARBA00022857"/>
    </source>
</evidence>
<keyword evidence="6 8" id="KW-0057">Aromatic amino acid biosynthesis</keyword>
<sequence>MKKLFAVIGDPISHSMSPAMHNDLFQVYGLDAHYHALRVRPSDLKDAIKGLKAIGISGFNVTIPHKVEIMPLLDRIDPLALSIGAVNTVVNEGGDFVGYNTDGSGYVKGLLSDIPTIIDRSVLIIGAGGAARAIFFTMAFEGAKKIDITNRTVSKAADLIDSCPYETNSDALEIQDAEAELGKYDIVIQTTSIGMSPHINEEPLSLHFLKSDAFVSDIIYNPLETKMLQLARLKGANIQNGLNMFVFQGALAFEKWTGIFPDTERMKRLVKSQLGGSQC</sequence>
<dbReference type="InterPro" id="IPR041121">
    <property type="entry name" value="SDH_C"/>
</dbReference>
<dbReference type="Proteomes" id="UP001601059">
    <property type="component" value="Unassembled WGS sequence"/>
</dbReference>
<dbReference type="PANTHER" id="PTHR21089">
    <property type="entry name" value="SHIKIMATE DEHYDROGENASE"/>
    <property type="match status" value="1"/>
</dbReference>
<comment type="caution">
    <text evidence="12">The sequence shown here is derived from an EMBL/GenBank/DDBJ whole genome shotgun (WGS) entry which is preliminary data.</text>
</comment>
<dbReference type="Pfam" id="PF08501">
    <property type="entry name" value="Shikimate_dh_N"/>
    <property type="match status" value="1"/>
</dbReference>
<accession>A0ABW6KGD6</accession>
<evidence type="ECO:0000256" key="7">
    <source>
        <dbReference type="ARBA" id="ARBA00049442"/>
    </source>
</evidence>
<dbReference type="Gene3D" id="3.40.50.720">
    <property type="entry name" value="NAD(P)-binding Rossmann-like Domain"/>
    <property type="match status" value="1"/>
</dbReference>
<dbReference type="InterPro" id="IPR013708">
    <property type="entry name" value="Shikimate_DH-bd_N"/>
</dbReference>
<feature type="domain" description="Shikimate dehydrogenase substrate binding N-terminal" evidence="10">
    <location>
        <begin position="7"/>
        <end position="89"/>
    </location>
</feature>
<dbReference type="Pfam" id="PF18317">
    <property type="entry name" value="SDH_C"/>
    <property type="match status" value="1"/>
</dbReference>
<comment type="subunit">
    <text evidence="8">Homodimer.</text>
</comment>
<dbReference type="CDD" id="cd01065">
    <property type="entry name" value="NAD_bind_Shikimate_DH"/>
    <property type="match status" value="1"/>
</dbReference>
<feature type="binding site" evidence="8">
    <location>
        <position position="248"/>
    </location>
    <ligand>
        <name>shikimate</name>
        <dbReference type="ChEBI" id="CHEBI:36208"/>
    </ligand>
</feature>
<organism evidence="12 13">
    <name type="scientific">Cytobacillus spartinae</name>
    <dbReference type="NCBI Taxonomy" id="3299023"/>
    <lineage>
        <taxon>Bacteria</taxon>
        <taxon>Bacillati</taxon>
        <taxon>Bacillota</taxon>
        <taxon>Bacilli</taxon>
        <taxon>Bacillales</taxon>
        <taxon>Bacillaceae</taxon>
        <taxon>Cytobacillus</taxon>
    </lineage>
</organism>
<evidence type="ECO:0000256" key="1">
    <source>
        <dbReference type="ARBA" id="ARBA00004871"/>
    </source>
</evidence>
<dbReference type="InterPro" id="IPR022893">
    <property type="entry name" value="Shikimate_DH_fam"/>
</dbReference>
<reference evidence="12 13" key="1">
    <citation type="submission" date="2024-08" db="EMBL/GenBank/DDBJ databases">
        <title>Two novel Cytobacillus novel species.</title>
        <authorList>
            <person name="Liu G."/>
        </authorList>
    </citation>
    <scope>NUCLEOTIDE SEQUENCE [LARGE SCALE GENOMIC DNA]</scope>
    <source>
        <strain evidence="12 13">FJAT-54145</strain>
    </source>
</reference>
<evidence type="ECO:0000259" key="11">
    <source>
        <dbReference type="Pfam" id="PF18317"/>
    </source>
</evidence>
<dbReference type="SUPFAM" id="SSF51735">
    <property type="entry name" value="NAD(P)-binding Rossmann-fold domains"/>
    <property type="match status" value="1"/>
</dbReference>
<dbReference type="NCBIfam" id="NF001319">
    <property type="entry name" value="PRK00258.3-3"/>
    <property type="match status" value="1"/>
</dbReference>
<dbReference type="EC" id="1.1.1.25" evidence="2 8"/>
<feature type="binding site" evidence="8">
    <location>
        <begin position="126"/>
        <end position="130"/>
    </location>
    <ligand>
        <name>NADP(+)</name>
        <dbReference type="ChEBI" id="CHEBI:58349"/>
    </ligand>
</feature>
<feature type="binding site" evidence="8">
    <location>
        <position position="241"/>
    </location>
    <ligand>
        <name>NADP(+)</name>
        <dbReference type="ChEBI" id="CHEBI:58349"/>
    </ligand>
</feature>